<feature type="repeat" description="TPR" evidence="3">
    <location>
        <begin position="225"/>
        <end position="258"/>
    </location>
</feature>
<keyword evidence="1" id="KW-0677">Repeat</keyword>
<organism evidence="5 8">
    <name type="scientific">Didymodactylos carnosus</name>
    <dbReference type="NCBI Taxonomy" id="1234261"/>
    <lineage>
        <taxon>Eukaryota</taxon>
        <taxon>Metazoa</taxon>
        <taxon>Spiralia</taxon>
        <taxon>Gnathifera</taxon>
        <taxon>Rotifera</taxon>
        <taxon>Eurotatoria</taxon>
        <taxon>Bdelloidea</taxon>
        <taxon>Philodinida</taxon>
        <taxon>Philodinidae</taxon>
        <taxon>Didymodactylos</taxon>
    </lineage>
</organism>
<dbReference type="Proteomes" id="UP000682733">
    <property type="component" value="Unassembled WGS sequence"/>
</dbReference>
<proteinExistence type="predicted"/>
<evidence type="ECO:0000313" key="7">
    <source>
        <dbReference type="EMBL" id="CAF4142842.1"/>
    </source>
</evidence>
<evidence type="ECO:0000256" key="2">
    <source>
        <dbReference type="ARBA" id="ARBA00022803"/>
    </source>
</evidence>
<dbReference type="EMBL" id="CAJOBC010040855">
    <property type="protein sequence ID" value="CAF4142842.1"/>
    <property type="molecule type" value="Genomic_DNA"/>
</dbReference>
<dbReference type="Pfam" id="PF13424">
    <property type="entry name" value="TPR_12"/>
    <property type="match status" value="1"/>
</dbReference>
<dbReference type="Pfam" id="PF13181">
    <property type="entry name" value="TPR_8"/>
    <property type="match status" value="1"/>
</dbReference>
<evidence type="ECO:0000313" key="6">
    <source>
        <dbReference type="EMBL" id="CAF3771016.1"/>
    </source>
</evidence>
<comment type="caution">
    <text evidence="5">The sequence shown here is derived from an EMBL/GenBank/DDBJ whole genome shotgun (WGS) entry which is preliminary data.</text>
</comment>
<dbReference type="SMART" id="SM00028">
    <property type="entry name" value="TPR"/>
    <property type="match status" value="3"/>
</dbReference>
<feature type="non-terminal residue" evidence="5">
    <location>
        <position position="1"/>
    </location>
</feature>
<dbReference type="EMBL" id="CAJNOK010006366">
    <property type="protein sequence ID" value="CAF1001641.1"/>
    <property type="molecule type" value="Genomic_DNA"/>
</dbReference>
<accession>A0A815DZ72</accession>
<dbReference type="Proteomes" id="UP000681722">
    <property type="component" value="Unassembled WGS sequence"/>
</dbReference>
<dbReference type="Proteomes" id="UP000677228">
    <property type="component" value="Unassembled WGS sequence"/>
</dbReference>
<name>A0A815DZ72_9BILA</name>
<reference evidence="5" key="1">
    <citation type="submission" date="2021-02" db="EMBL/GenBank/DDBJ databases">
        <authorList>
            <person name="Nowell W R."/>
        </authorList>
    </citation>
    <scope>NUCLEOTIDE SEQUENCE</scope>
</reference>
<evidence type="ECO:0000256" key="1">
    <source>
        <dbReference type="ARBA" id="ARBA00022737"/>
    </source>
</evidence>
<evidence type="ECO:0008006" key="9">
    <source>
        <dbReference type="Google" id="ProtNLM"/>
    </source>
</evidence>
<gene>
    <name evidence="5" type="ORF">GPM918_LOCUS28857</name>
    <name evidence="4" type="ORF">OVA965_LOCUS14589</name>
    <name evidence="7" type="ORF">SRO942_LOCUS29386</name>
    <name evidence="6" type="ORF">TMI583_LOCUS14593</name>
</gene>
<dbReference type="Proteomes" id="UP000663829">
    <property type="component" value="Unassembled WGS sequence"/>
</dbReference>
<evidence type="ECO:0000313" key="8">
    <source>
        <dbReference type="Proteomes" id="UP000663829"/>
    </source>
</evidence>
<evidence type="ECO:0000256" key="3">
    <source>
        <dbReference type="PROSITE-ProRule" id="PRU00339"/>
    </source>
</evidence>
<dbReference type="PANTHER" id="PTHR45641">
    <property type="entry name" value="TETRATRICOPEPTIDE REPEAT PROTEIN (AFU_ORTHOLOGUE AFUA_6G03870)"/>
    <property type="match status" value="1"/>
</dbReference>
<protein>
    <recommendedName>
        <fullName evidence="9">Tetratricopeptide repeat protein</fullName>
    </recommendedName>
</protein>
<keyword evidence="2 3" id="KW-0802">TPR repeat</keyword>
<evidence type="ECO:0000313" key="5">
    <source>
        <dbReference type="EMBL" id="CAF1308011.1"/>
    </source>
</evidence>
<dbReference type="AlphaFoldDB" id="A0A815DZ72"/>
<dbReference type="EMBL" id="CAJOBA010006374">
    <property type="protein sequence ID" value="CAF3771016.1"/>
    <property type="molecule type" value="Genomic_DNA"/>
</dbReference>
<dbReference type="PROSITE" id="PS50005">
    <property type="entry name" value="TPR"/>
    <property type="match status" value="2"/>
</dbReference>
<dbReference type="PROSITE" id="PS50293">
    <property type="entry name" value="TPR_REGION"/>
    <property type="match status" value="1"/>
</dbReference>
<dbReference type="Gene3D" id="1.25.40.10">
    <property type="entry name" value="Tetratricopeptide repeat domain"/>
    <property type="match status" value="2"/>
</dbReference>
<keyword evidence="8" id="KW-1185">Reference proteome</keyword>
<dbReference type="PANTHER" id="PTHR45641:SF1">
    <property type="entry name" value="AAA+ ATPASE DOMAIN-CONTAINING PROTEIN"/>
    <property type="match status" value="1"/>
</dbReference>
<dbReference type="EMBL" id="CAJNOQ010012787">
    <property type="protein sequence ID" value="CAF1308011.1"/>
    <property type="molecule type" value="Genomic_DNA"/>
</dbReference>
<dbReference type="SUPFAM" id="SSF48452">
    <property type="entry name" value="TPR-like"/>
    <property type="match status" value="1"/>
</dbReference>
<dbReference type="InterPro" id="IPR011990">
    <property type="entry name" value="TPR-like_helical_dom_sf"/>
</dbReference>
<evidence type="ECO:0000313" key="4">
    <source>
        <dbReference type="EMBL" id="CAF1001641.1"/>
    </source>
</evidence>
<dbReference type="InterPro" id="IPR019734">
    <property type="entry name" value="TPR_rpt"/>
</dbReference>
<feature type="repeat" description="TPR" evidence="3">
    <location>
        <begin position="142"/>
        <end position="175"/>
    </location>
</feature>
<sequence length="293" mass="33817">CTALSFIDGYKEITERSDNTPVLFDLDISTTIAKPFAYLHQNLNGNTEQEVLLSIGLTFRTESVETFTDDGLMLIKLIACSDEDCNLKNKAQNFKKILGIDKRHQDIKWGYLLFVIGEYELAKQHYQILLAKLRENDHRTIGTIYYDLGRIYYETGDYQKALEYYNKSLEYAHLNGDYLLRVIELYNSIAEANDKICNYENSLKYYTKSLDTALSTKPSDFHYTVNLYSRIGKNYNNKGQYSLALDCCNKALQIRSKFLNYTDIGLVAAYNNIALIHSYNTITRGVWFIVKST</sequence>